<dbReference type="EMBL" id="CAAJGR010000120">
    <property type="protein sequence ID" value="VHO05305.1"/>
    <property type="molecule type" value="Genomic_DNA"/>
</dbReference>
<name>A0A486XSH4_9GAMM</name>
<gene>
    <name evidence="1" type="ORF">BAL341_2411</name>
</gene>
<sequence>MCNTSKQRRHGLLSAVKAAKVCSKQQVRPERVMWHTKNYYNHWIWGSPS</sequence>
<reference evidence="1" key="1">
    <citation type="submission" date="2019-04" db="EMBL/GenBank/DDBJ databases">
        <authorList>
            <person name="Brambilla D."/>
        </authorList>
    </citation>
    <scope>NUCLEOTIDE SEQUENCE</scope>
    <source>
        <strain evidence="1">BAL1</strain>
    </source>
</reference>
<proteinExistence type="predicted"/>
<dbReference type="AlphaFoldDB" id="A0A486XSH4"/>
<evidence type="ECO:0000313" key="1">
    <source>
        <dbReference type="EMBL" id="VHO05305.1"/>
    </source>
</evidence>
<protein>
    <submittedName>
        <fullName evidence="1">Uncharacterized protein</fullName>
    </submittedName>
</protein>
<organism evidence="1">
    <name type="scientific">Rheinheimera sp. BAL341</name>
    <dbReference type="NCBI Taxonomy" id="1708203"/>
    <lineage>
        <taxon>Bacteria</taxon>
        <taxon>Pseudomonadati</taxon>
        <taxon>Pseudomonadota</taxon>
        <taxon>Gammaproteobacteria</taxon>
        <taxon>Chromatiales</taxon>
        <taxon>Chromatiaceae</taxon>
        <taxon>Rheinheimera</taxon>
    </lineage>
</organism>
<accession>A0A486XSH4</accession>